<dbReference type="EMBL" id="CP075546">
    <property type="protein sequence ID" value="QVV88535.1"/>
    <property type="molecule type" value="Genomic_DNA"/>
</dbReference>
<feature type="domain" description="4Fe-4S ferredoxin-type" evidence="8">
    <location>
        <begin position="164"/>
        <end position="193"/>
    </location>
</feature>
<keyword evidence="10" id="KW-1185">Reference proteome</keyword>
<evidence type="ECO:0000256" key="6">
    <source>
        <dbReference type="ARBA" id="ARBA00023004"/>
    </source>
</evidence>
<evidence type="ECO:0000259" key="8">
    <source>
        <dbReference type="PROSITE" id="PS51379"/>
    </source>
</evidence>
<dbReference type="GO" id="GO:0051539">
    <property type="term" value="F:4 iron, 4 sulfur cluster binding"/>
    <property type="evidence" value="ECO:0007669"/>
    <property type="project" value="UniProtKB-KW"/>
</dbReference>
<keyword evidence="4" id="KW-0677">Repeat</keyword>
<reference evidence="9 10" key="1">
    <citation type="submission" date="2021-05" db="EMBL/GenBank/DDBJ databases">
        <title>A novel Methanospirillum isolate from a pyrite-forming mixed culture.</title>
        <authorList>
            <person name="Bunk B."/>
            <person name="Sproer C."/>
            <person name="Spring S."/>
            <person name="Pester M."/>
        </authorList>
    </citation>
    <scope>NUCLEOTIDE SEQUENCE [LARGE SCALE GENOMIC DNA]</scope>
    <source>
        <strain evidence="9 10">J.3.6.1-F.2.7.3</strain>
    </source>
</reference>
<gene>
    <name evidence="9" type="ORF">KHC33_14600</name>
</gene>
<dbReference type="Pfam" id="PF00037">
    <property type="entry name" value="Fer4"/>
    <property type="match status" value="1"/>
</dbReference>
<dbReference type="Gene3D" id="3.30.70.20">
    <property type="match status" value="2"/>
</dbReference>
<keyword evidence="5" id="KW-0249">Electron transport</keyword>
<dbReference type="PANTHER" id="PTHR43687:SF6">
    <property type="entry name" value="L-ASPARTATE SEMIALDEHYDE SULFURTRANSFERASE IRON-SULFUR SUBUNIT"/>
    <property type="match status" value="1"/>
</dbReference>
<accession>A0A8E7AW98</accession>
<dbReference type="Pfam" id="PF12838">
    <property type="entry name" value="Fer4_7"/>
    <property type="match status" value="1"/>
</dbReference>
<dbReference type="InterPro" id="IPR017896">
    <property type="entry name" value="4Fe4S_Fe-S-bd"/>
</dbReference>
<evidence type="ECO:0000313" key="10">
    <source>
        <dbReference type="Proteomes" id="UP000680656"/>
    </source>
</evidence>
<evidence type="ECO:0000256" key="3">
    <source>
        <dbReference type="ARBA" id="ARBA00022723"/>
    </source>
</evidence>
<evidence type="ECO:0000256" key="2">
    <source>
        <dbReference type="ARBA" id="ARBA00022485"/>
    </source>
</evidence>
<feature type="domain" description="4Fe-4S ferredoxin-type" evidence="8">
    <location>
        <begin position="116"/>
        <end position="146"/>
    </location>
</feature>
<dbReference type="AlphaFoldDB" id="A0A8E7AW98"/>
<dbReference type="Proteomes" id="UP000680656">
    <property type="component" value="Chromosome"/>
</dbReference>
<feature type="domain" description="4Fe-4S ferredoxin-type" evidence="8">
    <location>
        <begin position="36"/>
        <end position="66"/>
    </location>
</feature>
<feature type="domain" description="4Fe-4S ferredoxin-type" evidence="8">
    <location>
        <begin position="72"/>
        <end position="101"/>
    </location>
</feature>
<proteinExistence type="predicted"/>
<evidence type="ECO:0000313" key="9">
    <source>
        <dbReference type="EMBL" id="QVV88535.1"/>
    </source>
</evidence>
<dbReference type="KEGG" id="mrtj:KHC33_14600"/>
<keyword evidence="1" id="KW-0813">Transport</keyword>
<keyword evidence="6" id="KW-0408">Iron</keyword>
<evidence type="ECO:0000256" key="4">
    <source>
        <dbReference type="ARBA" id="ARBA00022737"/>
    </source>
</evidence>
<dbReference type="InterPro" id="IPR017900">
    <property type="entry name" value="4Fe4S_Fe_S_CS"/>
</dbReference>
<evidence type="ECO:0000256" key="7">
    <source>
        <dbReference type="ARBA" id="ARBA00023014"/>
    </source>
</evidence>
<protein>
    <submittedName>
        <fullName evidence="9">4Fe-4S dicluster domain-containing protein</fullName>
    </submittedName>
</protein>
<dbReference type="PANTHER" id="PTHR43687">
    <property type="entry name" value="ADENYLYLSULFATE REDUCTASE, BETA SUBUNIT"/>
    <property type="match status" value="1"/>
</dbReference>
<dbReference type="PROSITE" id="PS51379">
    <property type="entry name" value="4FE4S_FER_2"/>
    <property type="match status" value="4"/>
</dbReference>
<keyword evidence="7" id="KW-0411">Iron-sulfur</keyword>
<keyword evidence="3" id="KW-0479">Metal-binding</keyword>
<dbReference type="SUPFAM" id="SSF54862">
    <property type="entry name" value="4Fe-4S ferredoxins"/>
    <property type="match status" value="2"/>
</dbReference>
<sequence length="210" mass="23679">MRFIISYFQFLFRKKWLMNFLSPHTIPLETPYHARGVPQITGRACTHCFLCQMICPAPGAIEVKKTGRPAVWNPHIHPGHCIRCGLCVEICPEVVLESGRIFQKAIKSETWAEFSFHIQINPKTCIGCGNCAVACPINRQIDPVLSSKGTVTTKNVILAVEEGISQVFHEEICTSCSTCEEQCPTRSIQVSRVLMMNQGYIYEEEIEDTE</sequence>
<dbReference type="GO" id="GO:0046872">
    <property type="term" value="F:metal ion binding"/>
    <property type="evidence" value="ECO:0007669"/>
    <property type="project" value="UniProtKB-KW"/>
</dbReference>
<name>A0A8E7AW98_9EURY</name>
<organism evidence="9 10">
    <name type="scientific">Methanospirillum purgamenti</name>
    <dbReference type="NCBI Taxonomy" id="2834276"/>
    <lineage>
        <taxon>Archaea</taxon>
        <taxon>Methanobacteriati</taxon>
        <taxon>Methanobacteriota</taxon>
        <taxon>Stenosarchaea group</taxon>
        <taxon>Methanomicrobia</taxon>
        <taxon>Methanomicrobiales</taxon>
        <taxon>Methanospirillaceae</taxon>
        <taxon>Methanospirillum</taxon>
    </lineage>
</organism>
<dbReference type="InterPro" id="IPR050572">
    <property type="entry name" value="Fe-S_Ferredoxin"/>
</dbReference>
<keyword evidence="2" id="KW-0004">4Fe-4S</keyword>
<dbReference type="PROSITE" id="PS00198">
    <property type="entry name" value="4FE4S_FER_1"/>
    <property type="match status" value="2"/>
</dbReference>
<dbReference type="GO" id="GO:0016491">
    <property type="term" value="F:oxidoreductase activity"/>
    <property type="evidence" value="ECO:0007669"/>
    <property type="project" value="UniProtKB-ARBA"/>
</dbReference>
<evidence type="ECO:0000256" key="5">
    <source>
        <dbReference type="ARBA" id="ARBA00022982"/>
    </source>
</evidence>
<evidence type="ECO:0000256" key="1">
    <source>
        <dbReference type="ARBA" id="ARBA00022448"/>
    </source>
</evidence>